<keyword evidence="5 9" id="KW-0436">Ligase</keyword>
<feature type="binding site" evidence="9">
    <location>
        <position position="116"/>
    </location>
    <ligand>
        <name>L-aspartate</name>
        <dbReference type="ChEBI" id="CHEBI:29991"/>
    </ligand>
</feature>
<dbReference type="CDD" id="cd01999">
    <property type="entry name" value="ASS"/>
    <property type="match status" value="1"/>
</dbReference>
<dbReference type="PANTHER" id="PTHR11587:SF2">
    <property type="entry name" value="ARGININOSUCCINATE SYNTHASE"/>
    <property type="match status" value="1"/>
</dbReference>
<evidence type="ECO:0000256" key="8">
    <source>
        <dbReference type="ARBA" id="ARBA00022840"/>
    </source>
</evidence>
<feature type="domain" description="Arginosuccinate synthase-like N-terminal" evidence="10">
    <location>
        <begin position="2"/>
        <end position="162"/>
    </location>
</feature>
<comment type="caution">
    <text evidence="9">Lacks conserved residue(s) required for the propagation of feature annotation.</text>
</comment>
<dbReference type="GO" id="GO:0000053">
    <property type="term" value="P:argininosuccinate metabolic process"/>
    <property type="evidence" value="ECO:0007669"/>
    <property type="project" value="TreeGrafter"/>
</dbReference>
<feature type="binding site" evidence="9">
    <location>
        <position position="121"/>
    </location>
    <ligand>
        <name>L-aspartate</name>
        <dbReference type="ChEBI" id="CHEBI:29991"/>
    </ligand>
</feature>
<dbReference type="PATRIC" id="fig|172049.5.peg.1546"/>
<feature type="binding site" evidence="9">
    <location>
        <position position="254"/>
    </location>
    <ligand>
        <name>L-citrulline</name>
        <dbReference type="ChEBI" id="CHEBI:57743"/>
    </ligand>
</feature>
<dbReference type="InterPro" id="IPR048268">
    <property type="entry name" value="Arginosuc_syn_C"/>
</dbReference>
<dbReference type="EC" id="6.3.4.5" evidence="3 9"/>
<comment type="subunit">
    <text evidence="2 9">Homotetramer.</text>
</comment>
<dbReference type="GO" id="GO:0000050">
    <property type="term" value="P:urea cycle"/>
    <property type="evidence" value="ECO:0007669"/>
    <property type="project" value="TreeGrafter"/>
</dbReference>
<evidence type="ECO:0000256" key="1">
    <source>
        <dbReference type="ARBA" id="ARBA00004967"/>
    </source>
</evidence>
<protein>
    <recommendedName>
        <fullName evidence="3 9">Argininosuccinate synthase</fullName>
        <ecNumber evidence="3 9">6.3.4.5</ecNumber>
    </recommendedName>
    <alternativeName>
        <fullName evidence="9">Citrulline--aspartate ligase</fullName>
    </alternativeName>
</protein>
<feature type="binding site" evidence="9">
    <location>
        <position position="120"/>
    </location>
    <ligand>
        <name>L-citrulline</name>
        <dbReference type="ChEBI" id="CHEBI:57743"/>
    </ligand>
</feature>
<dbReference type="RefSeq" id="WP_283217468.1">
    <property type="nucleotide sequence ID" value="NZ_LGFD01000011.1"/>
</dbReference>
<feature type="binding site" evidence="9">
    <location>
        <position position="266"/>
    </location>
    <ligand>
        <name>L-citrulline</name>
        <dbReference type="ChEBI" id="CHEBI:57743"/>
    </ligand>
</feature>
<dbReference type="GO" id="GO:0006526">
    <property type="term" value="P:L-arginine biosynthetic process"/>
    <property type="evidence" value="ECO:0007669"/>
    <property type="project" value="UniProtKB-UniRule"/>
</dbReference>
<dbReference type="PROSITE" id="PS00564">
    <property type="entry name" value="ARGININOSUCCIN_SYN_1"/>
    <property type="match status" value="1"/>
</dbReference>
<feature type="binding site" evidence="9">
    <location>
        <position position="178"/>
    </location>
    <ligand>
        <name>L-citrulline</name>
        <dbReference type="ChEBI" id="CHEBI:57743"/>
    </ligand>
</feature>
<keyword evidence="4 9" id="KW-0055">Arginine biosynthesis</keyword>
<evidence type="ECO:0000256" key="4">
    <source>
        <dbReference type="ARBA" id="ARBA00022571"/>
    </source>
</evidence>
<dbReference type="PROSITE" id="PS00565">
    <property type="entry name" value="ARGININOSUCCIN_SYN_2"/>
    <property type="match status" value="1"/>
</dbReference>
<dbReference type="AlphaFoldDB" id="A0A124FFF4"/>
<dbReference type="SUPFAM" id="SSF52402">
    <property type="entry name" value="Adenine nucleotide alpha hydrolases-like"/>
    <property type="match status" value="1"/>
</dbReference>
<feature type="binding site" evidence="9">
    <location>
        <begin position="6"/>
        <end position="14"/>
    </location>
    <ligand>
        <name>ATP</name>
        <dbReference type="ChEBI" id="CHEBI:30616"/>
    </ligand>
</feature>
<comment type="subcellular location">
    <subcellularLocation>
        <location evidence="9">Cytoplasm</location>
    </subcellularLocation>
</comment>
<evidence type="ECO:0000256" key="6">
    <source>
        <dbReference type="ARBA" id="ARBA00022605"/>
    </source>
</evidence>
<feature type="binding site" evidence="9">
    <location>
        <position position="114"/>
    </location>
    <ligand>
        <name>ATP</name>
        <dbReference type="ChEBI" id="CHEBI:30616"/>
    </ligand>
</feature>
<name>A0A124FFF4_9EURY</name>
<dbReference type="Gene3D" id="1.20.5.470">
    <property type="entry name" value="Single helix bin"/>
    <property type="match status" value="1"/>
</dbReference>
<feature type="binding site" evidence="9">
    <location>
        <position position="120"/>
    </location>
    <ligand>
        <name>L-aspartate</name>
        <dbReference type="ChEBI" id="CHEBI:29991"/>
    </ligand>
</feature>
<dbReference type="NCBIfam" id="TIGR00032">
    <property type="entry name" value="argG"/>
    <property type="match status" value="1"/>
</dbReference>
<dbReference type="InterPro" id="IPR048267">
    <property type="entry name" value="Arginosuc_syn_N"/>
</dbReference>
<evidence type="ECO:0000256" key="5">
    <source>
        <dbReference type="ARBA" id="ARBA00022598"/>
    </source>
</evidence>
<keyword evidence="8 9" id="KW-0067">ATP-binding</keyword>
<dbReference type="EMBL" id="LGFD01000011">
    <property type="protein sequence ID" value="KUK17935.1"/>
    <property type="molecule type" value="Genomic_DNA"/>
</dbReference>
<dbReference type="InterPro" id="IPR024074">
    <property type="entry name" value="AS_cat/multimer_dom_body"/>
</dbReference>
<comment type="pathway">
    <text evidence="1 9">Amino-acid biosynthesis; L-arginine biosynthesis; L-arginine from L-ornithine and carbamoyl phosphate: step 2/3.</text>
</comment>
<keyword evidence="7 9" id="KW-0547">Nucleotide-binding</keyword>
<proteinExistence type="inferred from homology"/>
<dbReference type="NCBIfam" id="NF001770">
    <property type="entry name" value="PRK00509.1"/>
    <property type="match status" value="1"/>
</dbReference>
<dbReference type="UniPathway" id="UPA00068">
    <property type="reaction ID" value="UER00113"/>
</dbReference>
<evidence type="ECO:0000313" key="12">
    <source>
        <dbReference type="EMBL" id="KUK17935.1"/>
    </source>
</evidence>
<dbReference type="SUPFAM" id="SSF69864">
    <property type="entry name" value="Argininosuccinate synthetase, C-terminal domain"/>
    <property type="match status" value="1"/>
</dbReference>
<dbReference type="PANTHER" id="PTHR11587">
    <property type="entry name" value="ARGININOSUCCINATE SYNTHASE"/>
    <property type="match status" value="1"/>
</dbReference>
<organism evidence="12 13">
    <name type="scientific">Thermococcus sibiricus</name>
    <dbReference type="NCBI Taxonomy" id="172049"/>
    <lineage>
        <taxon>Archaea</taxon>
        <taxon>Methanobacteriati</taxon>
        <taxon>Methanobacteriota</taxon>
        <taxon>Thermococci</taxon>
        <taxon>Thermococcales</taxon>
        <taxon>Thermococcaceae</taxon>
        <taxon>Thermococcus</taxon>
    </lineage>
</organism>
<feature type="binding site" evidence="9">
    <location>
        <position position="124"/>
    </location>
    <ligand>
        <name>L-citrulline</name>
        <dbReference type="ChEBI" id="CHEBI:57743"/>
    </ligand>
</feature>
<dbReference type="Pfam" id="PF00764">
    <property type="entry name" value="Arginosuc_synth"/>
    <property type="match status" value="1"/>
</dbReference>
<dbReference type="Gene3D" id="3.40.50.620">
    <property type="entry name" value="HUPs"/>
    <property type="match status" value="1"/>
</dbReference>
<dbReference type="NCBIfam" id="NF010392">
    <property type="entry name" value="PRK13820.1"/>
    <property type="match status" value="1"/>
</dbReference>
<keyword evidence="6 9" id="KW-0028">Amino-acid biosynthesis</keyword>
<keyword evidence="9" id="KW-0963">Cytoplasm</keyword>
<comment type="catalytic activity">
    <reaction evidence="9">
        <text>L-citrulline + L-aspartate + ATP = 2-(N(omega)-L-arginino)succinate + AMP + diphosphate + H(+)</text>
        <dbReference type="Rhea" id="RHEA:10932"/>
        <dbReference type="ChEBI" id="CHEBI:15378"/>
        <dbReference type="ChEBI" id="CHEBI:29991"/>
        <dbReference type="ChEBI" id="CHEBI:30616"/>
        <dbReference type="ChEBI" id="CHEBI:33019"/>
        <dbReference type="ChEBI" id="CHEBI:57472"/>
        <dbReference type="ChEBI" id="CHEBI:57743"/>
        <dbReference type="ChEBI" id="CHEBI:456215"/>
        <dbReference type="EC" id="6.3.4.5"/>
    </reaction>
</comment>
<dbReference type="GO" id="GO:0005524">
    <property type="term" value="F:ATP binding"/>
    <property type="evidence" value="ECO:0007669"/>
    <property type="project" value="UniProtKB-UniRule"/>
</dbReference>
<reference evidence="13" key="1">
    <citation type="journal article" date="2015" name="MBio">
        <title>Genome-Resolved Metagenomic Analysis Reveals Roles for Candidate Phyla and Other Microbial Community Members in Biogeochemical Transformations in Oil Reservoirs.</title>
        <authorList>
            <person name="Hu P."/>
            <person name="Tom L."/>
            <person name="Singh A."/>
            <person name="Thomas B.C."/>
            <person name="Baker B.J."/>
            <person name="Piceno Y.M."/>
            <person name="Andersen G.L."/>
            <person name="Banfield J.F."/>
        </authorList>
    </citation>
    <scope>NUCLEOTIDE SEQUENCE [LARGE SCALE GENOMIC DNA]</scope>
</reference>
<evidence type="ECO:0000313" key="13">
    <source>
        <dbReference type="Proteomes" id="UP000053911"/>
    </source>
</evidence>
<dbReference type="InterPro" id="IPR001518">
    <property type="entry name" value="Arginosuc_synth"/>
</dbReference>
<gene>
    <name evidence="9" type="primary">argG</name>
    <name evidence="12" type="ORF">XD54_0770</name>
</gene>
<dbReference type="InterPro" id="IPR018223">
    <property type="entry name" value="Arginosuc_synth_CS"/>
</dbReference>
<evidence type="ECO:0000256" key="3">
    <source>
        <dbReference type="ARBA" id="ARBA00012286"/>
    </source>
</evidence>
<evidence type="ECO:0000256" key="2">
    <source>
        <dbReference type="ARBA" id="ARBA00011881"/>
    </source>
</evidence>
<dbReference type="GO" id="GO:0005737">
    <property type="term" value="C:cytoplasm"/>
    <property type="evidence" value="ECO:0007669"/>
    <property type="project" value="UniProtKB-SubCell"/>
</dbReference>
<evidence type="ECO:0000256" key="7">
    <source>
        <dbReference type="ARBA" id="ARBA00022741"/>
    </source>
</evidence>
<dbReference type="FunFam" id="3.40.50.620:FF:000019">
    <property type="entry name" value="Argininosuccinate synthase"/>
    <property type="match status" value="1"/>
</dbReference>
<dbReference type="Proteomes" id="UP000053911">
    <property type="component" value="Unassembled WGS sequence"/>
</dbReference>
<dbReference type="HAMAP" id="MF_00005">
    <property type="entry name" value="Arg_succ_synth_type1"/>
    <property type="match status" value="1"/>
</dbReference>
<comment type="caution">
    <text evidence="12">The sequence shown here is derived from an EMBL/GenBank/DDBJ whole genome shotgun (WGS) entry which is preliminary data.</text>
</comment>
<dbReference type="Gene3D" id="3.90.1260.10">
    <property type="entry name" value="Argininosuccinate synthetase, chain A, domain 2"/>
    <property type="match status" value="1"/>
</dbReference>
<dbReference type="Pfam" id="PF20979">
    <property type="entry name" value="Arginosuc_syn_C"/>
    <property type="match status" value="1"/>
</dbReference>
<evidence type="ECO:0000256" key="9">
    <source>
        <dbReference type="HAMAP-Rule" id="MF_00005"/>
    </source>
</evidence>
<dbReference type="InterPro" id="IPR014729">
    <property type="entry name" value="Rossmann-like_a/b/a_fold"/>
</dbReference>
<dbReference type="InterPro" id="IPR023434">
    <property type="entry name" value="Arginosuc_synth_type_1_subfam"/>
</dbReference>
<comment type="similarity">
    <text evidence="9">Belongs to the argininosuccinate synthase family. Type 1 subfamily.</text>
</comment>
<accession>A0A124FFF4</accession>
<sequence>MKIVLAYSGGLDTSVILKMLQEKMNAEVITVTVDVGQKDDFEKIEEKALKLGALKHYTIDAKAEFVEKYIFKAIKANALYEEAYPLATALARPLIAEKIIEVAKKENADAVAHGCTGKGNDQVRFDLAIKALYPEIKIIALVRELNLTRDWEMEYAKKNGIPVKDKIYSIDENLWGRSVEGGILEDPFEEPPEEVFEWTLSPEKTPEKPEYITIDFVDGVPIGLDGKKMNPVELVKTLNFIAGKHGVGRIDHIEDRAVGIKSREVYEAPAAITLIKAHKDLEKLILTKWVLEFKEIVDSKWAWLIYNGLWFEPLREALDAFIDEVETNITGSVKVKFYKGSISVVGRSSENALYDTKLATYEKFSTFDQKLAVGFIELFGLQSFLAYSTKHKINSLYTPSTPVKSKKVVS</sequence>
<evidence type="ECO:0000259" key="11">
    <source>
        <dbReference type="Pfam" id="PF20979"/>
    </source>
</evidence>
<evidence type="ECO:0000259" key="10">
    <source>
        <dbReference type="Pfam" id="PF00764"/>
    </source>
</evidence>
<dbReference type="FunFam" id="3.90.1260.10:FF:000007">
    <property type="entry name" value="Argininosuccinate synthase"/>
    <property type="match status" value="1"/>
</dbReference>
<feature type="binding site" evidence="9">
    <location>
        <position position="84"/>
    </location>
    <ligand>
        <name>L-citrulline</name>
        <dbReference type="ChEBI" id="CHEBI:57743"/>
    </ligand>
</feature>
<feature type="domain" description="Arginosuccinate synthase C-terminal" evidence="11">
    <location>
        <begin position="168"/>
        <end position="383"/>
    </location>
</feature>
<dbReference type="GO" id="GO:0004055">
    <property type="term" value="F:argininosuccinate synthase activity"/>
    <property type="evidence" value="ECO:0007669"/>
    <property type="project" value="UniProtKB-UniRule"/>
</dbReference>
<feature type="binding site" evidence="9">
    <location>
        <position position="169"/>
    </location>
    <ligand>
        <name>L-citrulline</name>
        <dbReference type="ChEBI" id="CHEBI:57743"/>
    </ligand>
</feature>